<dbReference type="AlphaFoldDB" id="A0A2U1BAY2"/>
<dbReference type="Gene3D" id="3.20.20.140">
    <property type="entry name" value="Metal-dependent hydrolases"/>
    <property type="match status" value="1"/>
</dbReference>
<dbReference type="EMBL" id="QEKH01000001">
    <property type="protein sequence ID" value="PVY45823.1"/>
    <property type="molecule type" value="Genomic_DNA"/>
</dbReference>
<dbReference type="GO" id="GO:0016831">
    <property type="term" value="F:carboxy-lyase activity"/>
    <property type="evidence" value="ECO:0007669"/>
    <property type="project" value="InterPro"/>
</dbReference>
<accession>A0A2U1BAY2</accession>
<dbReference type="Proteomes" id="UP000245959">
    <property type="component" value="Unassembled WGS sequence"/>
</dbReference>
<feature type="domain" description="Amidohydrolase-related" evidence="2">
    <location>
        <begin position="3"/>
        <end position="261"/>
    </location>
</feature>
<dbReference type="InterPro" id="IPR032465">
    <property type="entry name" value="ACMSD"/>
</dbReference>
<evidence type="ECO:0000313" key="5">
    <source>
        <dbReference type="Proteomes" id="UP000245959"/>
    </source>
</evidence>
<name>A0A2U1BAY2_9BACT</name>
<evidence type="ECO:0000313" key="6">
    <source>
        <dbReference type="Proteomes" id="UP000576225"/>
    </source>
</evidence>
<organism evidence="4 5">
    <name type="scientific">Victivallis vadensis</name>
    <dbReference type="NCBI Taxonomy" id="172901"/>
    <lineage>
        <taxon>Bacteria</taxon>
        <taxon>Pseudomonadati</taxon>
        <taxon>Lentisphaerota</taxon>
        <taxon>Lentisphaeria</taxon>
        <taxon>Victivallales</taxon>
        <taxon>Victivallaceae</taxon>
        <taxon>Victivallis</taxon>
    </lineage>
</organism>
<dbReference type="Pfam" id="PF04909">
    <property type="entry name" value="Amidohydro_2"/>
    <property type="match status" value="1"/>
</dbReference>
<keyword evidence="1" id="KW-0456">Lyase</keyword>
<dbReference type="GO" id="GO:0005737">
    <property type="term" value="C:cytoplasm"/>
    <property type="evidence" value="ECO:0007669"/>
    <property type="project" value="TreeGrafter"/>
</dbReference>
<comment type="caution">
    <text evidence="4">The sequence shown here is derived from an EMBL/GenBank/DDBJ whole genome shotgun (WGS) entry which is preliminary data.</text>
</comment>
<dbReference type="GO" id="GO:0016787">
    <property type="term" value="F:hydrolase activity"/>
    <property type="evidence" value="ECO:0007669"/>
    <property type="project" value="UniProtKB-KW"/>
</dbReference>
<reference evidence="3 6" key="2">
    <citation type="submission" date="2020-04" db="EMBL/GenBank/DDBJ databases">
        <authorList>
            <person name="Hitch T.C.A."/>
            <person name="Wylensek D."/>
            <person name="Clavel T."/>
        </authorList>
    </citation>
    <scope>NUCLEOTIDE SEQUENCE [LARGE SCALE GENOMIC DNA]</scope>
    <source>
        <strain evidence="3 6">COR2-253-APC-1A</strain>
    </source>
</reference>
<dbReference type="InterPro" id="IPR032466">
    <property type="entry name" value="Metal_Hydrolase"/>
</dbReference>
<gene>
    <name evidence="4" type="ORF">C8D82_10112</name>
    <name evidence="3" type="ORF">HF882_11785</name>
</gene>
<protein>
    <submittedName>
        <fullName evidence="3">Amidohydrolase</fullName>
    </submittedName>
</protein>
<evidence type="ECO:0000313" key="3">
    <source>
        <dbReference type="EMBL" id="NMD87266.1"/>
    </source>
</evidence>
<evidence type="ECO:0000256" key="1">
    <source>
        <dbReference type="ARBA" id="ARBA00023239"/>
    </source>
</evidence>
<dbReference type="InterPro" id="IPR006680">
    <property type="entry name" value="Amidohydro-rel"/>
</dbReference>
<dbReference type="RefSeq" id="WP_116882220.1">
    <property type="nucleotide sequence ID" value="NZ_CAJKCJ010000001.1"/>
</dbReference>
<dbReference type="SUPFAM" id="SSF51556">
    <property type="entry name" value="Metallo-dependent hydrolases"/>
    <property type="match status" value="1"/>
</dbReference>
<dbReference type="EMBL" id="JABAEW010000021">
    <property type="protein sequence ID" value="NMD87266.1"/>
    <property type="molecule type" value="Genomic_DNA"/>
</dbReference>
<keyword evidence="3" id="KW-0378">Hydrolase</keyword>
<dbReference type="GO" id="GO:0019748">
    <property type="term" value="P:secondary metabolic process"/>
    <property type="evidence" value="ECO:0007669"/>
    <property type="project" value="TreeGrafter"/>
</dbReference>
<dbReference type="Proteomes" id="UP000576225">
    <property type="component" value="Unassembled WGS sequence"/>
</dbReference>
<proteinExistence type="predicted"/>
<evidence type="ECO:0000259" key="2">
    <source>
        <dbReference type="Pfam" id="PF04909"/>
    </source>
</evidence>
<sequence>MIIDFHTHYYPAKVVGKALAAVEGRIGHYTDGSRAGLLASMREAKIDYSLALPIATRPANSRGINTWAAAERSENIGLTGSIHPGDPHLPDTLKYIAEQGLPGIKLHPEYQQFDFADERLYPVWERCVELDLFVITHAGCDVMFKPPWHSDPARLAAFHRRFPELKLILAHLGSMEMWDAVETELAGLPVYFDLALLTPDRLPPQRLLAIIRKHGAERILFGTDSPWSPQKAHVDYIRSLPLSEAERELIFHRNAAKLLHL</sequence>
<dbReference type="CDD" id="cd01292">
    <property type="entry name" value="metallo-dependent_hydrolases"/>
    <property type="match status" value="1"/>
</dbReference>
<dbReference type="GeneID" id="78293550"/>
<keyword evidence="5" id="KW-1185">Reference proteome</keyword>
<dbReference type="PANTHER" id="PTHR21240">
    <property type="entry name" value="2-AMINO-3-CARBOXYLMUCONATE-6-SEMIALDEHYDE DECARBOXYLASE"/>
    <property type="match status" value="1"/>
</dbReference>
<dbReference type="PANTHER" id="PTHR21240:SF28">
    <property type="entry name" value="ISO-OROTATE DECARBOXYLASE (EUROFUNG)"/>
    <property type="match status" value="1"/>
</dbReference>
<reference evidence="4 5" key="1">
    <citation type="submission" date="2018-04" db="EMBL/GenBank/DDBJ databases">
        <title>Genomic Encyclopedia of Type Strains, Phase IV (KMG-IV): sequencing the most valuable type-strain genomes for metagenomic binning, comparative biology and taxonomic classification.</title>
        <authorList>
            <person name="Goeker M."/>
        </authorList>
    </citation>
    <scope>NUCLEOTIDE SEQUENCE [LARGE SCALE GENOMIC DNA]</scope>
    <source>
        <strain evidence="4 5">DSM 14823</strain>
    </source>
</reference>
<evidence type="ECO:0000313" key="4">
    <source>
        <dbReference type="EMBL" id="PVY45823.1"/>
    </source>
</evidence>